<organism evidence="1 2">
    <name type="scientific">Phlebia brevispora</name>
    <dbReference type="NCBI Taxonomy" id="194682"/>
    <lineage>
        <taxon>Eukaryota</taxon>
        <taxon>Fungi</taxon>
        <taxon>Dikarya</taxon>
        <taxon>Basidiomycota</taxon>
        <taxon>Agaricomycotina</taxon>
        <taxon>Agaricomycetes</taxon>
        <taxon>Polyporales</taxon>
        <taxon>Meruliaceae</taxon>
        <taxon>Phlebia</taxon>
    </lineage>
</organism>
<proteinExistence type="predicted"/>
<reference evidence="1" key="1">
    <citation type="submission" date="2022-07" db="EMBL/GenBank/DDBJ databases">
        <title>Genome Sequence of Phlebia brevispora.</title>
        <authorList>
            <person name="Buettner E."/>
        </authorList>
    </citation>
    <scope>NUCLEOTIDE SEQUENCE</scope>
    <source>
        <strain evidence="1">MPL23</strain>
    </source>
</reference>
<sequence length="490" mass="55102">MSDRSSSAVGVSRSLCTPQGPAYEVPIQLFLQYVLPPLPRGLEVAQIISELTSIGKKSSLQKPITLKGRWRGFPVDPSSSKDPDRMSFRNLPSVFHSILKAGSTKANRLRACLQFQNNAACAPRPLDKSICTLPDAFWFRGTQCSWSTIAVSGELRKGQSSADEMDNVTKITSSMSNCMRTDPRRRFTFGFTIENTNMKLWFCDRSQILFTTPFNFISDREYLVHFCLAVAYAHPNQLGWDPTMVPTNQHGQYDITVYTDDGLTRVYRTLQLISDSGAQTIRGRGTRVWKVVRVEDGEEHGEPMVLKDTWVDTNRRREGTTLDEIRNAERIPDHQVFVDRIFLTREWDGDVFQDAARTIIDSTPDFTPSPDDLPQSPRMSTPSASGSTSVEQRAVVPKVHYRIVFKEVCKPVHSETSLRKIFVALAQTAAGLQLMHQAGWVHRDISTGNILLGEDGTARLMDLEYTRKAGTGDESLLVMTSPSLRWMRAD</sequence>
<comment type="caution">
    <text evidence="1">The sequence shown here is derived from an EMBL/GenBank/DDBJ whole genome shotgun (WGS) entry which is preliminary data.</text>
</comment>
<dbReference type="Proteomes" id="UP001148662">
    <property type="component" value="Unassembled WGS sequence"/>
</dbReference>
<evidence type="ECO:0000313" key="1">
    <source>
        <dbReference type="EMBL" id="KAJ3524187.1"/>
    </source>
</evidence>
<accession>A0ACC1RTB1</accession>
<keyword evidence="2" id="KW-1185">Reference proteome</keyword>
<dbReference type="EMBL" id="JANHOG010002364">
    <property type="protein sequence ID" value="KAJ3524187.1"/>
    <property type="molecule type" value="Genomic_DNA"/>
</dbReference>
<name>A0ACC1RTB1_9APHY</name>
<gene>
    <name evidence="1" type="ORF">NM688_g8604</name>
</gene>
<protein>
    <submittedName>
        <fullName evidence="1">Uncharacterized protein</fullName>
    </submittedName>
</protein>
<evidence type="ECO:0000313" key="2">
    <source>
        <dbReference type="Proteomes" id="UP001148662"/>
    </source>
</evidence>